<evidence type="ECO:0000313" key="3">
    <source>
        <dbReference type="Proteomes" id="UP000002586"/>
    </source>
</evidence>
<dbReference type="KEGG" id="mgm:Mmc1_0155"/>
<dbReference type="RefSeq" id="WP_011711855.1">
    <property type="nucleotide sequence ID" value="NC_008576.1"/>
</dbReference>
<evidence type="ECO:0000256" key="1">
    <source>
        <dbReference type="SAM" id="MobiDB-lite"/>
    </source>
</evidence>
<protein>
    <recommendedName>
        <fullName evidence="4">Hemerythrin-like domain-containing protein</fullName>
    </recommendedName>
</protein>
<evidence type="ECO:0008006" key="4">
    <source>
        <dbReference type="Google" id="ProtNLM"/>
    </source>
</evidence>
<accession>A0L3Y9</accession>
<name>A0L3Y9_MAGMM</name>
<feature type="region of interest" description="Disordered" evidence="1">
    <location>
        <begin position="145"/>
        <end position="164"/>
    </location>
</feature>
<evidence type="ECO:0000313" key="2">
    <source>
        <dbReference type="EMBL" id="ABK42682.1"/>
    </source>
</evidence>
<reference evidence="3" key="1">
    <citation type="journal article" date="2009" name="Appl. Environ. Microbiol.">
        <title>Complete genome sequence of the chemolithoautotrophic marine magnetotactic coccus strain MC-1.</title>
        <authorList>
            <person name="Schubbe S."/>
            <person name="Williams T.J."/>
            <person name="Xie G."/>
            <person name="Kiss H.E."/>
            <person name="Brettin T.S."/>
            <person name="Martinez D."/>
            <person name="Ross C.A."/>
            <person name="Schuler D."/>
            <person name="Cox B.L."/>
            <person name="Nealson K.H."/>
            <person name="Bazylinski D.A."/>
        </authorList>
    </citation>
    <scope>NUCLEOTIDE SEQUENCE [LARGE SCALE GENOMIC DNA]</scope>
    <source>
        <strain evidence="3">ATCC BAA-1437 / JCM 17883 / MC-1</strain>
    </source>
</reference>
<dbReference type="Proteomes" id="UP000002586">
    <property type="component" value="Chromosome"/>
</dbReference>
<dbReference type="EMBL" id="CP000471">
    <property type="protein sequence ID" value="ABK42682.1"/>
    <property type="molecule type" value="Genomic_DNA"/>
</dbReference>
<dbReference type="AlphaFoldDB" id="A0L3Y9"/>
<reference evidence="2 3" key="2">
    <citation type="journal article" date="2012" name="Int. J. Syst. Evol. Microbiol.">
        <title>Magnetococcus marinus gen. nov., sp. nov., a marine, magnetotactic bacterium that represents a novel lineage (Magnetococcaceae fam. nov.; Magnetococcales ord. nov.) at the base of the Alphaproteobacteria.</title>
        <authorList>
            <person name="Bazylinski D.A."/>
            <person name="Williams T.J."/>
            <person name="Lefevre C.T."/>
            <person name="Berg R.J."/>
            <person name="Zhang C.L."/>
            <person name="Bowser S.S."/>
            <person name="Dean A.J."/>
            <person name="Beveridge T.J."/>
        </authorList>
    </citation>
    <scope>NUCLEOTIDE SEQUENCE [LARGE SCALE GENOMIC DNA]</scope>
    <source>
        <strain evidence="3">ATCC BAA-1437 / JCM 17883 / MC-1</strain>
    </source>
</reference>
<organism evidence="2 3">
    <name type="scientific">Magnetococcus marinus (strain ATCC BAA-1437 / JCM 17883 / MC-1)</name>
    <dbReference type="NCBI Taxonomy" id="156889"/>
    <lineage>
        <taxon>Bacteria</taxon>
        <taxon>Pseudomonadati</taxon>
        <taxon>Pseudomonadota</taxon>
        <taxon>Magnetococcia</taxon>
        <taxon>Magnetococcales</taxon>
        <taxon>Magnetococcaceae</taxon>
        <taxon>Magnetococcus</taxon>
    </lineage>
</organism>
<gene>
    <name evidence="2" type="ordered locus">Mmc1_0155</name>
</gene>
<proteinExistence type="predicted"/>
<dbReference type="HOGENOM" id="CLU_1617024_0_0_5"/>
<sequence length="164" mass="19105">MPISTQKHSFINLLQAEHHELLTLLDAVDAHGVEHPFGFYGLQAAEQLIKEHLLREIEFLYPFLRQSVAHDAQLIHELVLLETDMKSILHWVELFFETYAHSTTHENLKIDYQKLKHAIQERIQLARERLLPLYQELTALTPAPHDRGLTTTINRDSSPHTHHC</sequence>
<keyword evidence="3" id="KW-1185">Reference proteome</keyword>